<comment type="cofactor">
    <cofactor evidence="1">
        <name>FAD</name>
        <dbReference type="ChEBI" id="CHEBI:57692"/>
    </cofactor>
</comment>
<name>A0ABQ7FHK9_9ACTN</name>
<proteinExistence type="inferred from homology"/>
<evidence type="ECO:0000256" key="5">
    <source>
        <dbReference type="ARBA" id="ARBA00022827"/>
    </source>
</evidence>
<evidence type="ECO:0000313" key="18">
    <source>
        <dbReference type="Proteomes" id="UP000621266"/>
    </source>
</evidence>
<keyword evidence="5" id="KW-0274">FAD</keyword>
<accession>A0ABQ7FHK9</accession>
<organism evidence="17 18">
    <name type="scientific">Streptomyces lycii</name>
    <dbReference type="NCBI Taxonomy" id="2654337"/>
    <lineage>
        <taxon>Bacteria</taxon>
        <taxon>Bacillati</taxon>
        <taxon>Actinomycetota</taxon>
        <taxon>Actinomycetes</taxon>
        <taxon>Kitasatosporales</taxon>
        <taxon>Streptomycetaceae</taxon>
        <taxon>Streptomyces</taxon>
    </lineage>
</organism>
<evidence type="ECO:0000256" key="2">
    <source>
        <dbReference type="ARBA" id="ARBA00010790"/>
    </source>
</evidence>
<dbReference type="InterPro" id="IPR007867">
    <property type="entry name" value="GMC_OxRtase_C"/>
</dbReference>
<evidence type="ECO:0000256" key="7">
    <source>
        <dbReference type="ARBA" id="ARBA00023098"/>
    </source>
</evidence>
<evidence type="ECO:0000256" key="10">
    <source>
        <dbReference type="ARBA" id="ARBA00023235"/>
    </source>
</evidence>
<keyword evidence="10" id="KW-0413">Isomerase</keyword>
<evidence type="ECO:0000259" key="16">
    <source>
        <dbReference type="Pfam" id="PF05199"/>
    </source>
</evidence>
<comment type="similarity">
    <text evidence="2">Belongs to the GMC oxidoreductase family.</text>
</comment>
<dbReference type="Proteomes" id="UP000621266">
    <property type="component" value="Unassembled WGS sequence"/>
</dbReference>
<evidence type="ECO:0000256" key="4">
    <source>
        <dbReference type="ARBA" id="ARBA00022630"/>
    </source>
</evidence>
<dbReference type="Pfam" id="PF13450">
    <property type="entry name" value="NAD_binding_8"/>
    <property type="match status" value="1"/>
</dbReference>
<dbReference type="InterPro" id="IPR036188">
    <property type="entry name" value="FAD/NAD-bd_sf"/>
</dbReference>
<dbReference type="PRINTS" id="PR00411">
    <property type="entry name" value="PNDRDTASEI"/>
</dbReference>
<keyword evidence="18" id="KW-1185">Reference proteome</keyword>
<feature type="domain" description="Glucose-methanol-choline oxidoreductase C-terminal" evidence="16">
    <location>
        <begin position="419"/>
        <end position="473"/>
    </location>
</feature>
<comment type="caution">
    <text evidence="17">The sequence shown here is derived from an EMBL/GenBank/DDBJ whole genome shotgun (WGS) entry which is preliminary data.</text>
</comment>
<dbReference type="PANTHER" id="PTHR47470">
    <property type="entry name" value="CHOLESTEROL OXIDASE"/>
    <property type="match status" value="1"/>
</dbReference>
<protein>
    <recommendedName>
        <fullName evidence="14">Cholesterol oxidase</fullName>
        <ecNumber evidence="13">1.1.3.6</ecNumber>
        <ecNumber evidence="11">5.3.3.1</ecNumber>
    </recommendedName>
    <alternativeName>
        <fullName evidence="15">Cholesterol isomerase</fullName>
    </alternativeName>
</protein>
<keyword evidence="7" id="KW-0443">Lipid metabolism</keyword>
<keyword evidence="6" id="KW-0560">Oxidoreductase</keyword>
<evidence type="ECO:0000256" key="11">
    <source>
        <dbReference type="ARBA" id="ARBA00038856"/>
    </source>
</evidence>
<evidence type="ECO:0000256" key="15">
    <source>
        <dbReference type="ARBA" id="ARBA00049778"/>
    </source>
</evidence>
<dbReference type="Pfam" id="PF05199">
    <property type="entry name" value="GMC_oxred_C"/>
    <property type="match status" value="1"/>
</dbReference>
<keyword evidence="4" id="KW-0285">Flavoprotein</keyword>
<evidence type="ECO:0000256" key="3">
    <source>
        <dbReference type="ARBA" id="ARBA00022548"/>
    </source>
</evidence>
<dbReference type="EC" id="1.1.3.6" evidence="13"/>
<reference evidence="17 18" key="1">
    <citation type="submission" date="2019-10" db="EMBL/GenBank/DDBJ databases">
        <title>Streptomyces tenebrisbrunneis sp.nov., an endogenous actinomycete isolated from of Lycium ruthenicum.</title>
        <authorList>
            <person name="Ma L."/>
        </authorList>
    </citation>
    <scope>NUCLEOTIDE SEQUENCE [LARGE SCALE GENOMIC DNA]</scope>
    <source>
        <strain evidence="17 18">TRM 66187</strain>
    </source>
</reference>
<dbReference type="Gene3D" id="3.50.50.60">
    <property type="entry name" value="FAD/NAD(P)-binding domain"/>
    <property type="match status" value="3"/>
</dbReference>
<dbReference type="PANTHER" id="PTHR47470:SF1">
    <property type="entry name" value="FAD-DEPENDENT OXIDOREDUCTASE 2 FAD BINDING DOMAIN-CONTAINING PROTEIN"/>
    <property type="match status" value="1"/>
</dbReference>
<evidence type="ECO:0000256" key="14">
    <source>
        <dbReference type="ARBA" id="ARBA00049744"/>
    </source>
</evidence>
<dbReference type="SUPFAM" id="SSF51905">
    <property type="entry name" value="FAD/NAD(P)-binding domain"/>
    <property type="match status" value="1"/>
</dbReference>
<keyword evidence="3" id="KW-0153">Cholesterol metabolism</keyword>
<evidence type="ECO:0000256" key="1">
    <source>
        <dbReference type="ARBA" id="ARBA00001974"/>
    </source>
</evidence>
<evidence type="ECO:0000256" key="8">
    <source>
        <dbReference type="ARBA" id="ARBA00023166"/>
    </source>
</evidence>
<keyword evidence="9" id="KW-0753">Steroid metabolism</keyword>
<evidence type="ECO:0000313" key="17">
    <source>
        <dbReference type="EMBL" id="KAF4408496.1"/>
    </source>
</evidence>
<evidence type="ECO:0000256" key="13">
    <source>
        <dbReference type="ARBA" id="ARBA00049723"/>
    </source>
</evidence>
<evidence type="ECO:0000256" key="6">
    <source>
        <dbReference type="ARBA" id="ARBA00023002"/>
    </source>
</evidence>
<dbReference type="RefSeq" id="WP_156206197.1">
    <property type="nucleotide sequence ID" value="NZ_WHPN01000271.1"/>
</dbReference>
<sequence>MGRKTQAPGGTGEDGACGEIGACGRAREADVIVVGSGFGGSVAALRLSEKGYRVTVLEAGRRFRDEDFATSALDVRRVLWAPRLGCRGILRLRVRHRTVVLSGIGVGGGSLAYAGVHYRPPDEAFAAPGWDPSVDWAAELAPYYDLAEHMLGSTPAPAATPADAALLSAAERLGAGRTHHPTRVGIHLGPAGVPSPDPYFGGRGPARTGCTGCARCTSGCRAGAKNTLPKNYLHLAERTGRGARILPSTTVTGLRPAPDGRGWYVDTARGRTFAAAQVVLSAGAWGTAELLHRCRASGALPRLSAALGTRTCTNREVLLGVTGSEAGRGAAISSAVRPDDTTLVQLCRVRDLGRRTAVLFAMERRESTLTSALDRRGRLVLRAGTGPAEPTRLPAAEAVARAFAQAVRGRWAPLPLGFTAHLMGGCPLGTDPRTSVADPAHRVHGHPTLHIADASVVPANLGINPSLTITAMAERAFAAWPPAGSR</sequence>
<keyword evidence="8" id="KW-1207">Sterol metabolism</keyword>
<evidence type="ECO:0000256" key="12">
    <source>
        <dbReference type="ARBA" id="ARBA00049645"/>
    </source>
</evidence>
<dbReference type="EC" id="5.3.3.1" evidence="11"/>
<comment type="pathway">
    <text evidence="12">Steroid metabolism; cholesterol degradation.</text>
</comment>
<dbReference type="EMBL" id="WHPN01000271">
    <property type="protein sequence ID" value="KAF4408496.1"/>
    <property type="molecule type" value="Genomic_DNA"/>
</dbReference>
<gene>
    <name evidence="17" type="ORF">GCU69_13750</name>
</gene>
<evidence type="ECO:0000256" key="9">
    <source>
        <dbReference type="ARBA" id="ARBA00023221"/>
    </source>
</evidence>
<dbReference type="InterPro" id="IPR052542">
    <property type="entry name" value="Cholesterol_Oxidase"/>
</dbReference>